<proteinExistence type="predicted"/>
<dbReference type="RefSeq" id="WP_012992870.1">
    <property type="nucleotide sequence ID" value="NC_013895.2"/>
</dbReference>
<reference evidence="3" key="1">
    <citation type="submission" date="2009-12" db="EMBL/GenBank/DDBJ databases">
        <title>Sequence of Clostridiales genomosp. BVAB3 str. UPII9-5.</title>
        <authorList>
            <person name="Madupu R."/>
            <person name="Durkin A.S."/>
            <person name="Torralba M."/>
            <person name="Methe B."/>
            <person name="Sutton G.G."/>
            <person name="Strausberg R.L."/>
            <person name="Nelson K.E."/>
        </authorList>
    </citation>
    <scope>NUCLEOTIDE SEQUENCE [LARGE SCALE GENOMIC DNA]</scope>
    <source>
        <strain evidence="3">UPII9-5</strain>
    </source>
</reference>
<accession>D3QZ60</accession>
<protein>
    <submittedName>
        <fullName evidence="2">Uncharacterized protein</fullName>
    </submittedName>
</protein>
<sequence length="114" mass="12804">MKKFFRIGLALAMCSLTIAGSVSAYDLSEANNKVTDLKLVEMVRSGPEYVDTRYFNVVVPGGKAQRYFYSEVIGDVYYSGYLEMREVGYNGTLYSGYLDGYRKGSVMADPKEEK</sequence>
<dbReference type="AlphaFoldDB" id="D3QZ60"/>
<organism evidence="2 3">
    <name type="scientific">Mageeibacillus indolicus (strain UPII9-5)</name>
    <name type="common">Clostridiales genomosp. BVAB3 (strain UPII9-5)</name>
    <dbReference type="NCBI Taxonomy" id="699246"/>
    <lineage>
        <taxon>Bacteria</taxon>
        <taxon>Bacillati</taxon>
        <taxon>Bacillota</taxon>
        <taxon>Clostridia</taxon>
        <taxon>Eubacteriales</taxon>
        <taxon>Oscillospiraceae</taxon>
        <taxon>Mageeibacillus</taxon>
    </lineage>
</organism>
<dbReference type="HOGENOM" id="CLU_2118058_0_0_9"/>
<dbReference type="EMBL" id="CP001850">
    <property type="protein sequence ID" value="ADC90957.1"/>
    <property type="molecule type" value="Genomic_DNA"/>
</dbReference>
<dbReference type="Proteomes" id="UP000008234">
    <property type="component" value="Chromosome"/>
</dbReference>
<name>D3QZ60_MAGIU</name>
<dbReference type="KEGG" id="clo:HMPREF0868_1496"/>
<evidence type="ECO:0000256" key="1">
    <source>
        <dbReference type="SAM" id="SignalP"/>
    </source>
</evidence>
<feature type="signal peptide" evidence="1">
    <location>
        <begin position="1"/>
        <end position="24"/>
    </location>
</feature>
<evidence type="ECO:0000313" key="2">
    <source>
        <dbReference type="EMBL" id="ADC90957.1"/>
    </source>
</evidence>
<feature type="chain" id="PRO_5003049219" evidence="1">
    <location>
        <begin position="25"/>
        <end position="114"/>
    </location>
</feature>
<dbReference type="STRING" id="699246.HMPREF0868_1496"/>
<evidence type="ECO:0000313" key="3">
    <source>
        <dbReference type="Proteomes" id="UP000008234"/>
    </source>
</evidence>
<keyword evidence="1" id="KW-0732">Signal</keyword>
<gene>
    <name evidence="2" type="ordered locus">HMPREF0868_1496</name>
</gene>
<keyword evidence="3" id="KW-1185">Reference proteome</keyword>